<comment type="catalytic activity">
    <reaction evidence="3">
        <text>N-acetyl-D-muramate 6-phosphate + H2O = N-acetyl-D-glucosamine 6-phosphate + (R)-lactate</text>
        <dbReference type="Rhea" id="RHEA:26410"/>
        <dbReference type="ChEBI" id="CHEBI:15377"/>
        <dbReference type="ChEBI" id="CHEBI:16004"/>
        <dbReference type="ChEBI" id="CHEBI:57513"/>
        <dbReference type="ChEBI" id="CHEBI:58722"/>
        <dbReference type="EC" id="4.2.1.126"/>
    </reaction>
</comment>
<comment type="function">
    <text evidence="3">Specifically catalyzes the cleavage of the D-lactyl ether substituent of MurNAc 6-phosphate, producing GlcNAc 6-phosphate and D-lactate.</text>
</comment>
<dbReference type="InterPro" id="IPR005488">
    <property type="entry name" value="Etherase_MurQ"/>
</dbReference>
<dbReference type="InterPro" id="IPR000408">
    <property type="entry name" value="Reg_chr_condens"/>
</dbReference>
<evidence type="ECO:0000313" key="6">
    <source>
        <dbReference type="EMBL" id="SKC35961.1"/>
    </source>
</evidence>
<dbReference type="InterPro" id="IPR040190">
    <property type="entry name" value="MURQ/GCKR"/>
</dbReference>
<comment type="miscellaneous">
    <text evidence="3">A lyase-type mechanism (elimination/hydration) is suggested for the cleavage of the lactyl ether bond of MurNAc 6-phosphate, with the formation of an alpha,beta-unsaturated aldehyde intermediate with (E)-stereochemistry, followed by the syn addition of water to give product.</text>
</comment>
<dbReference type="Proteomes" id="UP000190827">
    <property type="component" value="Unassembled WGS sequence"/>
</dbReference>
<comment type="subunit">
    <text evidence="3">Homodimer.</text>
</comment>
<dbReference type="Gene3D" id="3.40.50.10490">
    <property type="entry name" value="Glucose-6-phosphate isomerase like protein, domain 1"/>
    <property type="match status" value="2"/>
</dbReference>
<comment type="pathway">
    <text evidence="3">Amino-sugar metabolism; N-acetylmuramate degradation.</text>
</comment>
<dbReference type="PANTHER" id="PTHR10088">
    <property type="entry name" value="GLUCOKINASE REGULATORY PROTEIN"/>
    <property type="match status" value="1"/>
</dbReference>
<feature type="active site" description="Proton donor" evidence="3">
    <location>
        <position position="111"/>
    </location>
</feature>
<name>A0ABY1LFP5_9MICO</name>
<dbReference type="PANTHER" id="PTHR10088:SF4">
    <property type="entry name" value="GLUCOKINASE REGULATORY PROTEIN"/>
    <property type="match status" value="1"/>
</dbReference>
<reference evidence="6 7" key="1">
    <citation type="submission" date="2017-02" db="EMBL/GenBank/DDBJ databases">
        <authorList>
            <person name="Varghese N."/>
            <person name="Submissions S."/>
        </authorList>
    </citation>
    <scope>NUCLEOTIDE SEQUENCE [LARGE SCALE GENOMIC DNA]</scope>
    <source>
        <strain evidence="6 7">VKM Ac-1787</strain>
    </source>
</reference>
<evidence type="ECO:0000259" key="5">
    <source>
        <dbReference type="PROSITE" id="PS51464"/>
    </source>
</evidence>
<dbReference type="Gene3D" id="1.10.8.1080">
    <property type="match status" value="1"/>
</dbReference>
<dbReference type="PROSITE" id="PS51464">
    <property type="entry name" value="SIS"/>
    <property type="match status" value="1"/>
</dbReference>
<dbReference type="SUPFAM" id="SSF53697">
    <property type="entry name" value="SIS domain"/>
    <property type="match status" value="1"/>
</dbReference>
<dbReference type="NCBIfam" id="NF003915">
    <property type="entry name" value="PRK05441.1"/>
    <property type="match status" value="1"/>
</dbReference>
<evidence type="ECO:0000256" key="1">
    <source>
        <dbReference type="ARBA" id="ARBA00023239"/>
    </source>
</evidence>
<keyword evidence="2 3" id="KW-0119">Carbohydrate metabolism</keyword>
<dbReference type="CDD" id="cd05007">
    <property type="entry name" value="SIS_Etherase"/>
    <property type="match status" value="1"/>
</dbReference>
<protein>
    <recommendedName>
        <fullName evidence="3">N-acetylmuramic acid 6-phosphate etherase</fullName>
        <shortName evidence="3">MurNAc-6-P etherase</shortName>
        <ecNumber evidence="3">4.2.1.126</ecNumber>
    </recommendedName>
    <alternativeName>
        <fullName evidence="3">N-acetylmuramic acid 6-phosphate hydrolase</fullName>
    </alternativeName>
    <alternativeName>
        <fullName evidence="3">N-acetylmuramic acid 6-phosphate lyase</fullName>
    </alternativeName>
</protein>
<feature type="domain" description="SIS" evidence="5">
    <location>
        <begin position="83"/>
        <end position="246"/>
    </location>
</feature>
<dbReference type="EC" id="4.2.1.126" evidence="3"/>
<proteinExistence type="inferred from homology"/>
<keyword evidence="7" id="KW-1185">Reference proteome</keyword>
<dbReference type="Pfam" id="PF22645">
    <property type="entry name" value="GKRP_SIS_N"/>
    <property type="match status" value="1"/>
</dbReference>
<dbReference type="PROSITE" id="PS50012">
    <property type="entry name" value="RCC1_3"/>
    <property type="match status" value="1"/>
</dbReference>
<sequence length="328" mass="34051">MTVDNPTDHSTAPARPTQNGGPFVPEASSTLAALSTEGRNPRTVDLDTLDTLRLLEVINDEDRLVADAVRAELPSIARAVERITEARRRGGRLIYLGAGTSGRIGLLDAVECPPTFGTDPSEVLGLIAGGEHAFVVAVEGAEDDIELGASELIAADLRPTDVVVGLAASGRTPYVIGGLRYARHLGAGTIAVSCNRNARISAEADIAIEVMTGPEALTGSTRLKAGTAQKLVCNMLSTASMVRSGKVFSNLMVDVKPTNEKLVDRAQRIVADATGVERSIADDALEQAGAHAKTAVVMLLADVDAATAARLLESHDGDVRSSVAAASA</sequence>
<keyword evidence="1 3" id="KW-0456">Lyase</keyword>
<dbReference type="HAMAP" id="MF_00068">
    <property type="entry name" value="MurQ"/>
    <property type="match status" value="1"/>
</dbReference>
<feature type="compositionally biased region" description="Polar residues" evidence="4">
    <location>
        <begin position="1"/>
        <end position="20"/>
    </location>
</feature>
<dbReference type="InterPro" id="IPR005486">
    <property type="entry name" value="Glucokinase_regulatory_CS"/>
</dbReference>
<dbReference type="NCBIfam" id="NF009222">
    <property type="entry name" value="PRK12570.1"/>
    <property type="match status" value="1"/>
</dbReference>
<evidence type="ECO:0000256" key="3">
    <source>
        <dbReference type="HAMAP-Rule" id="MF_00068"/>
    </source>
</evidence>
<evidence type="ECO:0000256" key="4">
    <source>
        <dbReference type="SAM" id="MobiDB-lite"/>
    </source>
</evidence>
<dbReference type="EMBL" id="FUZO01000001">
    <property type="protein sequence ID" value="SKC35961.1"/>
    <property type="molecule type" value="Genomic_DNA"/>
</dbReference>
<dbReference type="InterPro" id="IPR001347">
    <property type="entry name" value="SIS_dom"/>
</dbReference>
<accession>A0ABY1LFP5</accession>
<organism evidence="6 7">
    <name type="scientific">Plantibacter cousiniae</name>
    <name type="common">nom. nud.</name>
    <dbReference type="NCBI Taxonomy" id="199709"/>
    <lineage>
        <taxon>Bacteria</taxon>
        <taxon>Bacillati</taxon>
        <taxon>Actinomycetota</taxon>
        <taxon>Actinomycetes</taxon>
        <taxon>Micrococcales</taxon>
        <taxon>Microbacteriaceae</taxon>
        <taxon>Plantibacter</taxon>
    </lineage>
</organism>
<evidence type="ECO:0000313" key="7">
    <source>
        <dbReference type="Proteomes" id="UP000190827"/>
    </source>
</evidence>
<evidence type="ECO:0000256" key="2">
    <source>
        <dbReference type="ARBA" id="ARBA00023277"/>
    </source>
</evidence>
<comment type="similarity">
    <text evidence="3">Belongs to the GCKR-like family. MurNAc-6-P etherase subfamily.</text>
</comment>
<dbReference type="PROSITE" id="PS01272">
    <property type="entry name" value="GCKR"/>
    <property type="match status" value="1"/>
</dbReference>
<dbReference type="NCBIfam" id="TIGR00274">
    <property type="entry name" value="N-acetylmuramic acid 6-phosphate etherase"/>
    <property type="match status" value="1"/>
</dbReference>
<dbReference type="InterPro" id="IPR046348">
    <property type="entry name" value="SIS_dom_sf"/>
</dbReference>
<feature type="region of interest" description="Disordered" evidence="4">
    <location>
        <begin position="1"/>
        <end position="26"/>
    </location>
</feature>
<gene>
    <name evidence="3" type="primary">murQ</name>
    <name evidence="6" type="ORF">SAMN06295973_0068</name>
</gene>
<feature type="active site" evidence="3">
    <location>
        <position position="142"/>
    </location>
</feature>
<comment type="caution">
    <text evidence="6">The sequence shown here is derived from an EMBL/GenBank/DDBJ whole genome shotgun (WGS) entry which is preliminary data.</text>
</comment>